<evidence type="ECO:0000256" key="2">
    <source>
        <dbReference type="ARBA" id="ARBA00047182"/>
    </source>
</evidence>
<evidence type="ECO:0000256" key="3">
    <source>
        <dbReference type="ARBA" id="ARBA00047202"/>
    </source>
</evidence>
<evidence type="ECO:0000313" key="5">
    <source>
        <dbReference type="Proteomes" id="UP001367676"/>
    </source>
</evidence>
<sequence length="289" mass="33126">MNESEKPNCNKSNNMSNNLSLISCRVKMLTDIALILEGRYNDSDDNIDDLCKDLFTNLSSVKDTVESIRNYLKEQMDQTNSLAEHVRNLRELKDHINHMKNQLPEELISCIEANQSVADSNGFSSVNYFDVSPVPPSWSQLDSPVVNFLNKPAGDRNKETVKKAPAIPSISFVTENEMNTVPKYMKGRLSAAVINKLIESFNEVYKKKYELITKPKKSIKPKDLDHYCDWKRDENLEPKGTFFITVKDVNTFGSMKMDKASYNIVTILRHLKRIRETRQSNGQVHFIVI</sequence>
<dbReference type="Pfam" id="PF07160">
    <property type="entry name" value="SKA1"/>
    <property type="match status" value="1"/>
</dbReference>
<name>A0AAN9T3C3_9HEMI</name>
<dbReference type="PROSITE" id="PS51257">
    <property type="entry name" value="PROKAR_LIPOPROTEIN"/>
    <property type="match status" value="1"/>
</dbReference>
<gene>
    <name evidence="4" type="ORF">V9T40_014515</name>
</gene>
<dbReference type="EMBL" id="JBBCAQ010000038">
    <property type="protein sequence ID" value="KAK7572043.1"/>
    <property type="molecule type" value="Genomic_DNA"/>
</dbReference>
<protein>
    <recommendedName>
        <fullName evidence="2">SKA complex subunit 1</fullName>
    </recommendedName>
    <alternativeName>
        <fullName evidence="3">Spindle and kinetochore-associated protein 1</fullName>
    </alternativeName>
</protein>
<dbReference type="GO" id="GO:0031110">
    <property type="term" value="P:regulation of microtubule polymerization or depolymerization"/>
    <property type="evidence" value="ECO:0007669"/>
    <property type="project" value="TreeGrafter"/>
</dbReference>
<dbReference type="PANTHER" id="PTHR28573:SF1">
    <property type="entry name" value="SPINDLE AND KINETOCHORE-ASSOCIATED PROTEIN 1"/>
    <property type="match status" value="1"/>
</dbReference>
<organism evidence="4 5">
    <name type="scientific">Parthenolecanium corni</name>
    <dbReference type="NCBI Taxonomy" id="536013"/>
    <lineage>
        <taxon>Eukaryota</taxon>
        <taxon>Metazoa</taxon>
        <taxon>Ecdysozoa</taxon>
        <taxon>Arthropoda</taxon>
        <taxon>Hexapoda</taxon>
        <taxon>Insecta</taxon>
        <taxon>Pterygota</taxon>
        <taxon>Neoptera</taxon>
        <taxon>Paraneoptera</taxon>
        <taxon>Hemiptera</taxon>
        <taxon>Sternorrhyncha</taxon>
        <taxon>Coccoidea</taxon>
        <taxon>Coccidae</taxon>
        <taxon>Parthenolecanium</taxon>
    </lineage>
</organism>
<dbReference type="GO" id="GO:0008017">
    <property type="term" value="F:microtubule binding"/>
    <property type="evidence" value="ECO:0007669"/>
    <property type="project" value="InterPro"/>
</dbReference>
<dbReference type="Proteomes" id="UP001367676">
    <property type="component" value="Unassembled WGS sequence"/>
</dbReference>
<dbReference type="InterPro" id="IPR009829">
    <property type="entry name" value="SKA1"/>
</dbReference>
<comment type="similarity">
    <text evidence="1">Belongs to the SKA1 family.</text>
</comment>
<dbReference type="GO" id="GO:0051301">
    <property type="term" value="P:cell division"/>
    <property type="evidence" value="ECO:0007669"/>
    <property type="project" value="InterPro"/>
</dbReference>
<dbReference type="GO" id="GO:0005876">
    <property type="term" value="C:spindle microtubule"/>
    <property type="evidence" value="ECO:0007669"/>
    <property type="project" value="TreeGrafter"/>
</dbReference>
<dbReference type="PANTHER" id="PTHR28573">
    <property type="entry name" value="SPINDLE AND KINETOCHORE-ASSOCIATED PROTEIN 1"/>
    <property type="match status" value="1"/>
</dbReference>
<dbReference type="InterPro" id="IPR042031">
    <property type="entry name" value="SKA1_MBD_sf"/>
</dbReference>
<dbReference type="GO" id="GO:0072686">
    <property type="term" value="C:mitotic spindle"/>
    <property type="evidence" value="ECO:0007669"/>
    <property type="project" value="TreeGrafter"/>
</dbReference>
<evidence type="ECO:0000256" key="1">
    <source>
        <dbReference type="ARBA" id="ARBA00006836"/>
    </source>
</evidence>
<proteinExistence type="inferred from homology"/>
<reference evidence="4 5" key="1">
    <citation type="submission" date="2024-03" db="EMBL/GenBank/DDBJ databases">
        <title>Adaptation during the transition from Ophiocordyceps entomopathogen to insect associate is accompanied by gene loss and intensified selection.</title>
        <authorList>
            <person name="Ward C.M."/>
            <person name="Onetto C.A."/>
            <person name="Borneman A.R."/>
        </authorList>
    </citation>
    <scope>NUCLEOTIDE SEQUENCE [LARGE SCALE GENOMIC DNA]</scope>
    <source>
        <strain evidence="4">AWRI1</strain>
        <tissue evidence="4">Single Adult Female</tissue>
    </source>
</reference>
<dbReference type="GO" id="GO:0007059">
    <property type="term" value="P:chromosome segregation"/>
    <property type="evidence" value="ECO:0007669"/>
    <property type="project" value="InterPro"/>
</dbReference>
<keyword evidence="5" id="KW-1185">Reference proteome</keyword>
<comment type="caution">
    <text evidence="4">The sequence shown here is derived from an EMBL/GenBank/DDBJ whole genome shotgun (WGS) entry which is preliminary data.</text>
</comment>
<dbReference type="AlphaFoldDB" id="A0AAN9T3C3"/>
<evidence type="ECO:0000313" key="4">
    <source>
        <dbReference type="EMBL" id="KAK7572043.1"/>
    </source>
</evidence>
<dbReference type="GO" id="GO:0000940">
    <property type="term" value="C:outer kinetochore"/>
    <property type="evidence" value="ECO:0007669"/>
    <property type="project" value="TreeGrafter"/>
</dbReference>
<accession>A0AAN9T3C3</accession>
<dbReference type="Gene3D" id="1.10.10.1890">
    <property type="entry name" value="Ska1 microtubule binding domain-like"/>
    <property type="match status" value="1"/>
</dbReference>
<dbReference type="GO" id="GO:0000278">
    <property type="term" value="P:mitotic cell cycle"/>
    <property type="evidence" value="ECO:0007669"/>
    <property type="project" value="TreeGrafter"/>
</dbReference>